<proteinExistence type="predicted"/>
<dbReference type="InterPro" id="IPR002498">
    <property type="entry name" value="PInositol-4-P-4/5-kinase_core"/>
</dbReference>
<feature type="compositionally biased region" description="Polar residues" evidence="2">
    <location>
        <begin position="703"/>
        <end position="712"/>
    </location>
</feature>
<feature type="transmembrane region" description="Helical" evidence="3">
    <location>
        <begin position="263"/>
        <end position="282"/>
    </location>
</feature>
<keyword evidence="1" id="KW-0808">Transferase</keyword>
<feature type="transmembrane region" description="Helical" evidence="3">
    <location>
        <begin position="102"/>
        <end position="124"/>
    </location>
</feature>
<evidence type="ECO:0000256" key="2">
    <source>
        <dbReference type="SAM" id="MobiDB-lite"/>
    </source>
</evidence>
<feature type="transmembrane region" description="Helical" evidence="3">
    <location>
        <begin position="54"/>
        <end position="77"/>
    </location>
</feature>
<keyword evidence="1" id="KW-0547">Nucleotide-binding</keyword>
<dbReference type="InterPro" id="IPR027483">
    <property type="entry name" value="PInositol-4-P-4/5-kinase_C_sf"/>
</dbReference>
<feature type="region of interest" description="Disordered" evidence="2">
    <location>
        <begin position="842"/>
        <end position="861"/>
    </location>
</feature>
<evidence type="ECO:0000259" key="4">
    <source>
        <dbReference type="PROSITE" id="PS51455"/>
    </source>
</evidence>
<evidence type="ECO:0000256" key="3">
    <source>
        <dbReference type="SAM" id="Phobius"/>
    </source>
</evidence>
<feature type="transmembrane region" description="Helical" evidence="3">
    <location>
        <begin position="136"/>
        <end position="158"/>
    </location>
</feature>
<protein>
    <submittedName>
        <fullName evidence="5">Phosphatidylinositol-4-phosphate 5-kinase its3</fullName>
    </submittedName>
</protein>
<dbReference type="SMART" id="SM00330">
    <property type="entry name" value="PIPKc"/>
    <property type="match status" value="1"/>
</dbReference>
<feature type="transmembrane region" description="Helical" evidence="3">
    <location>
        <begin position="409"/>
        <end position="428"/>
    </location>
</feature>
<dbReference type="InParanoid" id="A0A078B753"/>
<dbReference type="GO" id="GO:0005524">
    <property type="term" value="F:ATP binding"/>
    <property type="evidence" value="ECO:0007669"/>
    <property type="project" value="UniProtKB-UniRule"/>
</dbReference>
<feature type="domain" description="PIPK" evidence="4">
    <location>
        <begin position="388"/>
        <end position="831"/>
    </location>
</feature>
<keyword evidence="6" id="KW-1185">Reference proteome</keyword>
<feature type="region of interest" description="Disordered" evidence="2">
    <location>
        <begin position="324"/>
        <end position="372"/>
    </location>
</feature>
<organism evidence="5 6">
    <name type="scientific">Stylonychia lemnae</name>
    <name type="common">Ciliate</name>
    <dbReference type="NCBI Taxonomy" id="5949"/>
    <lineage>
        <taxon>Eukaryota</taxon>
        <taxon>Sar</taxon>
        <taxon>Alveolata</taxon>
        <taxon>Ciliophora</taxon>
        <taxon>Intramacronucleata</taxon>
        <taxon>Spirotrichea</taxon>
        <taxon>Stichotrichia</taxon>
        <taxon>Sporadotrichida</taxon>
        <taxon>Oxytrichidae</taxon>
        <taxon>Stylonychinae</taxon>
        <taxon>Stylonychia</taxon>
    </lineage>
</organism>
<dbReference type="Pfam" id="PF01504">
    <property type="entry name" value="PIP5K"/>
    <property type="match status" value="1"/>
</dbReference>
<feature type="region of interest" description="Disordered" evidence="2">
    <location>
        <begin position="691"/>
        <end position="712"/>
    </location>
</feature>
<keyword evidence="3" id="KW-1133">Transmembrane helix</keyword>
<evidence type="ECO:0000313" key="5">
    <source>
        <dbReference type="EMBL" id="CDW89378.1"/>
    </source>
</evidence>
<keyword evidence="1" id="KW-0067">ATP-binding</keyword>
<feature type="transmembrane region" description="Helical" evidence="3">
    <location>
        <begin position="18"/>
        <end position="42"/>
    </location>
</feature>
<sequence>MTTEPYYEPNPNLRMNQWIRSLIIFSSIISLCLAGLTFAFQLSHPKSRRNMGRFFLIILGFQSFDKINAIIQEIFIYDLSLPFYEIKENVEFKSPQTNACQIMGAISVFCDYMSQFYAVWFAVLIQQIIKDPIHRLQKLICFIHSITFIVSAVLMIIVSRFNTFGVQENLQCGMMFVPGQDDDILMMLPFVLIPLQIFYITKIVKQTPFIIRQSLQRFVRKYAFYVTFLMSMQCMQVVIVLFGSKNSDYFSYEKEDGFKRLRYGYIILDHTTYFLLVCCTIYEPVFVKKAKRYIQKLRNKGKKKSVAIDDQTLLVPIRTNTLDQNKRQQDQEGQDGSDGEEKSCSMVFQQESQTKKTISDSDSDFENGDNKKEGTELDIIDKSKLEHLINEAYTNFDEKFNHMSIKQKTNYFIINTVLMSICHCFISGQDKDNDINHLMDMSEFFRKNEHLCVSDVTDGKKVQIRIQEYEPNLVKKIRMKSGYHDKSLIQFNIGSGKSDSFFFNTANSQFIIKTLKEEECTLLCRKGILEKYYKYIRNNPRSMLARFYGIYTVKIKFMKPISVVIMDNLMGDHIEDIISIYDLKGSTHRRRTKQIKNARTVKKDLNFLLEPQFFMKVDQKVKKDFQQRLQKDKEFLKQCNLMDYSLLMIFLKKHEISDIESQSHNNRKLSFYIKREANGDEIEMEEVPETYNSGHHKSPIHHPTTNNLQPTNRTIFDEDQDARPLQRNSIFDEWQPNNEERDNSNDGSSSINRLSQTQPRINEFIEYRHEHNPNLYYRLGVIDFLQAYTRRKQLETVTLRKYFKEKPKDCFSCVPPDTYADRFYNFLCKNLFTQDRQFPECEIEKEKKPKNQKNGPSIKKN</sequence>
<dbReference type="InterPro" id="IPR023610">
    <property type="entry name" value="PInositol-4/5-P-5/4-kinase"/>
</dbReference>
<dbReference type="PANTHER" id="PTHR23086:SF8">
    <property type="entry name" value="PHOSPHATIDYLINOSITOL 5-PHOSPHATE 4-KINASE, ISOFORM A"/>
    <property type="match status" value="1"/>
</dbReference>
<evidence type="ECO:0000313" key="6">
    <source>
        <dbReference type="Proteomes" id="UP000039865"/>
    </source>
</evidence>
<keyword evidence="1 5" id="KW-0418">Kinase</keyword>
<dbReference type="SUPFAM" id="SSF56104">
    <property type="entry name" value="SAICAR synthase-like"/>
    <property type="match status" value="1"/>
</dbReference>
<accession>A0A078B753</accession>
<dbReference type="Gene3D" id="3.30.810.10">
    <property type="entry name" value="2-Layer Sandwich"/>
    <property type="match status" value="1"/>
</dbReference>
<name>A0A078B753_STYLE</name>
<dbReference type="Gene3D" id="3.30.800.10">
    <property type="entry name" value="Phosphatidylinositol Phosphate Kinase II Beta"/>
    <property type="match status" value="1"/>
</dbReference>
<evidence type="ECO:0000256" key="1">
    <source>
        <dbReference type="PROSITE-ProRule" id="PRU00781"/>
    </source>
</evidence>
<gene>
    <name evidence="5" type="primary">Contig12436.g13273</name>
    <name evidence="5" type="ORF">STYLEM_18511</name>
</gene>
<dbReference type="GO" id="GO:0005886">
    <property type="term" value="C:plasma membrane"/>
    <property type="evidence" value="ECO:0007669"/>
    <property type="project" value="TreeGrafter"/>
</dbReference>
<dbReference type="GO" id="GO:0016308">
    <property type="term" value="F:1-phosphatidylinositol-4-phosphate 5-kinase activity"/>
    <property type="evidence" value="ECO:0007669"/>
    <property type="project" value="TreeGrafter"/>
</dbReference>
<dbReference type="EMBL" id="CCKQ01017480">
    <property type="protein sequence ID" value="CDW89378.1"/>
    <property type="molecule type" value="Genomic_DNA"/>
</dbReference>
<feature type="transmembrane region" description="Helical" evidence="3">
    <location>
        <begin position="222"/>
        <end position="243"/>
    </location>
</feature>
<keyword evidence="3" id="KW-0812">Transmembrane</keyword>
<dbReference type="InterPro" id="IPR027484">
    <property type="entry name" value="PInositol-4-P-5-kinase_N"/>
</dbReference>
<dbReference type="CDD" id="cd00139">
    <property type="entry name" value="PIPKc"/>
    <property type="match status" value="1"/>
</dbReference>
<dbReference type="PANTHER" id="PTHR23086">
    <property type="entry name" value="PHOSPHATIDYLINOSITOL-4-PHOSPHATE 5-KINASE"/>
    <property type="match status" value="1"/>
</dbReference>
<dbReference type="AlphaFoldDB" id="A0A078B753"/>
<dbReference type="PROSITE" id="PS51455">
    <property type="entry name" value="PIPK"/>
    <property type="match status" value="1"/>
</dbReference>
<keyword evidence="3" id="KW-0472">Membrane</keyword>
<dbReference type="Proteomes" id="UP000039865">
    <property type="component" value="Unassembled WGS sequence"/>
</dbReference>
<dbReference type="OrthoDB" id="416009at2759"/>
<dbReference type="OMA" id="IMCKMIA"/>
<feature type="region of interest" description="Disordered" evidence="2">
    <location>
        <begin position="728"/>
        <end position="753"/>
    </location>
</feature>
<reference evidence="5 6" key="1">
    <citation type="submission" date="2014-06" db="EMBL/GenBank/DDBJ databases">
        <authorList>
            <person name="Swart Estienne"/>
        </authorList>
    </citation>
    <scope>NUCLEOTIDE SEQUENCE [LARGE SCALE GENOMIC DNA]</scope>
    <source>
        <strain evidence="5 6">130c</strain>
    </source>
</reference>
<feature type="transmembrane region" description="Helical" evidence="3">
    <location>
        <begin position="184"/>
        <end position="201"/>
    </location>
</feature>
<dbReference type="GO" id="GO:0046854">
    <property type="term" value="P:phosphatidylinositol phosphate biosynthetic process"/>
    <property type="evidence" value="ECO:0007669"/>
    <property type="project" value="TreeGrafter"/>
</dbReference>